<protein>
    <recommendedName>
        <fullName evidence="3">FAM65 N-terminal domain-containing protein</fullName>
    </recommendedName>
</protein>
<dbReference type="PANTHER" id="PTHR15829:SF13">
    <property type="entry name" value="FAM65 N-TERMINAL DOMAIN-CONTAINING PROTEIN"/>
    <property type="match status" value="1"/>
</dbReference>
<dbReference type="PANTHER" id="PTHR15829">
    <property type="entry name" value="PROTEIN KINASE PKN/PRK1, EFFECTOR"/>
    <property type="match status" value="1"/>
</dbReference>
<reference evidence="4" key="1">
    <citation type="journal article" date="2019" name="bioRxiv">
        <title>The Genome of the Zebra Mussel, Dreissena polymorpha: A Resource for Invasive Species Research.</title>
        <authorList>
            <person name="McCartney M.A."/>
            <person name="Auch B."/>
            <person name="Kono T."/>
            <person name="Mallez S."/>
            <person name="Zhang Y."/>
            <person name="Obille A."/>
            <person name="Becker A."/>
            <person name="Abrahante J.E."/>
            <person name="Garbe J."/>
            <person name="Badalamenti J.P."/>
            <person name="Herman A."/>
            <person name="Mangelson H."/>
            <person name="Liachko I."/>
            <person name="Sullivan S."/>
            <person name="Sone E.D."/>
            <person name="Koren S."/>
            <person name="Silverstein K.A.T."/>
            <person name="Beckman K.B."/>
            <person name="Gohl D.M."/>
        </authorList>
    </citation>
    <scope>NUCLEOTIDE SEQUENCE</scope>
    <source>
        <strain evidence="4">Duluth1</strain>
        <tissue evidence="4">Whole animal</tissue>
    </source>
</reference>
<dbReference type="InterPro" id="IPR031780">
    <property type="entry name" value="FAM65_N"/>
</dbReference>
<comment type="similarity">
    <text evidence="1">Belongs to the RIPOR family.</text>
</comment>
<name>A0A9D4N4E9_DREPO</name>
<comment type="caution">
    <text evidence="4">The sequence shown here is derived from an EMBL/GenBank/DDBJ whole genome shotgun (WGS) entry which is preliminary data.</text>
</comment>
<dbReference type="AlphaFoldDB" id="A0A9D4N4E9"/>
<proteinExistence type="inferred from homology"/>
<dbReference type="InterPro" id="IPR026136">
    <property type="entry name" value="RIPOR3"/>
</dbReference>
<evidence type="ECO:0000313" key="5">
    <source>
        <dbReference type="Proteomes" id="UP000828390"/>
    </source>
</evidence>
<evidence type="ECO:0000259" key="3">
    <source>
        <dbReference type="Pfam" id="PF15903"/>
    </source>
</evidence>
<dbReference type="Proteomes" id="UP000828390">
    <property type="component" value="Unassembled WGS sequence"/>
</dbReference>
<dbReference type="EMBL" id="JAIWYP010000001">
    <property type="protein sequence ID" value="KAH3887636.1"/>
    <property type="molecule type" value="Genomic_DNA"/>
</dbReference>
<evidence type="ECO:0000256" key="1">
    <source>
        <dbReference type="ARBA" id="ARBA00005744"/>
    </source>
</evidence>
<organism evidence="4 5">
    <name type="scientific">Dreissena polymorpha</name>
    <name type="common">Zebra mussel</name>
    <name type="synonym">Mytilus polymorpha</name>
    <dbReference type="NCBI Taxonomy" id="45954"/>
    <lineage>
        <taxon>Eukaryota</taxon>
        <taxon>Metazoa</taxon>
        <taxon>Spiralia</taxon>
        <taxon>Lophotrochozoa</taxon>
        <taxon>Mollusca</taxon>
        <taxon>Bivalvia</taxon>
        <taxon>Autobranchia</taxon>
        <taxon>Heteroconchia</taxon>
        <taxon>Euheterodonta</taxon>
        <taxon>Imparidentia</taxon>
        <taxon>Neoheterodontei</taxon>
        <taxon>Myida</taxon>
        <taxon>Dreissenoidea</taxon>
        <taxon>Dreissenidae</taxon>
        <taxon>Dreissena</taxon>
    </lineage>
</organism>
<dbReference type="Pfam" id="PF15903">
    <property type="entry name" value="PL48"/>
    <property type="match status" value="1"/>
</dbReference>
<sequence length="578" mass="63066">MHRAYVTSPGNQRNTLSSVKYGYKECTQNMCNIEAQLEAMMGTFNCKLKGMAGFARLCPGDVFEVTVRHGAQKWKTKGRIEKSGNQKWDIPEFNFKAIIGDVISIKGLEVRAFKSVLLGQKSCETKDLFSANPQLMTVSINVNGSLKLSIVITWNPLDGVDESQTFVDPMISRGPQGTPRRTRPVSVIALNGQYGDIGNGEPQMVSMTQTKDDNFILRTNAPSSLNNMSSFHGPDSPYVQSRLSDHLPDAYKQSGPLLSQTSGHVQAGFYSSPALMTTGASGQDTPVQTVSNSSVTNRNQNSALVTSLPSVLHYPSMTAHGAPGAIVEESSALNIEDVLHNLSSTLEDYHGQYPVLQRLEDLVKLAQKLIRKQFRHSSRSSSISVSIESALEAFDFLNTEDGPEELHSPTDTTAKTSFDDMLCSPESTAKTGDSGIESLAQRLSEDTQLGSSLGSSPLPPSTGNDEVDQCLLYHLTYCERLLENLGAFGPLKCREIYALDKLQKQCAVVEGLLQLAKAGPSVNLHQVLSSLCEDKALKEFWVKSTEENSLYVHPDRLAVCPGAEVRSCDLRDIFNGPC</sequence>
<feature type="domain" description="FAM65 N-terminal" evidence="3">
    <location>
        <begin position="1"/>
        <end position="164"/>
    </location>
</feature>
<evidence type="ECO:0000256" key="2">
    <source>
        <dbReference type="SAM" id="MobiDB-lite"/>
    </source>
</evidence>
<keyword evidence="5" id="KW-1185">Reference proteome</keyword>
<evidence type="ECO:0000313" key="4">
    <source>
        <dbReference type="EMBL" id="KAH3887636.1"/>
    </source>
</evidence>
<gene>
    <name evidence="4" type="ORF">DPMN_011654</name>
</gene>
<reference evidence="4" key="2">
    <citation type="submission" date="2020-11" db="EMBL/GenBank/DDBJ databases">
        <authorList>
            <person name="McCartney M.A."/>
            <person name="Auch B."/>
            <person name="Kono T."/>
            <person name="Mallez S."/>
            <person name="Becker A."/>
            <person name="Gohl D.M."/>
            <person name="Silverstein K.A.T."/>
            <person name="Koren S."/>
            <person name="Bechman K.B."/>
            <person name="Herman A."/>
            <person name="Abrahante J.E."/>
            <person name="Garbe J."/>
        </authorList>
    </citation>
    <scope>NUCLEOTIDE SEQUENCE</scope>
    <source>
        <strain evidence="4">Duluth1</strain>
        <tissue evidence="4">Whole animal</tissue>
    </source>
</reference>
<accession>A0A9D4N4E9</accession>
<feature type="region of interest" description="Disordered" evidence="2">
    <location>
        <begin position="400"/>
        <end position="434"/>
    </location>
</feature>